<keyword evidence="5" id="KW-0677">Repeat</keyword>
<dbReference type="GO" id="GO:0016020">
    <property type="term" value="C:membrane"/>
    <property type="evidence" value="ECO:0007669"/>
    <property type="project" value="UniProtKB-SubCell"/>
</dbReference>
<feature type="repeat" description="Solcar" evidence="8">
    <location>
        <begin position="113"/>
        <end position="196"/>
    </location>
</feature>
<evidence type="ECO:0000313" key="12">
    <source>
        <dbReference type="Proteomes" id="UP000515908"/>
    </source>
</evidence>
<dbReference type="InterPro" id="IPR050391">
    <property type="entry name" value="Mito_Metabolite_Transporter"/>
</dbReference>
<dbReference type="SUPFAM" id="SSF103506">
    <property type="entry name" value="Mitochondrial carrier"/>
    <property type="match status" value="1"/>
</dbReference>
<keyword evidence="6 10" id="KW-1133">Transmembrane helix</keyword>
<evidence type="ECO:0000256" key="5">
    <source>
        <dbReference type="ARBA" id="ARBA00022737"/>
    </source>
</evidence>
<accession>S9UP75</accession>
<dbReference type="PANTHER" id="PTHR45618">
    <property type="entry name" value="MITOCHONDRIAL DICARBOXYLATE CARRIER-RELATED"/>
    <property type="match status" value="1"/>
</dbReference>
<dbReference type="Proteomes" id="UP000515908">
    <property type="component" value="Chromosome 25"/>
</dbReference>
<comment type="subcellular location">
    <subcellularLocation>
        <location evidence="1">Membrane</location>
        <topology evidence="1">Multi-pass membrane protein</topology>
    </subcellularLocation>
</comment>
<dbReference type="Gene3D" id="1.50.40.10">
    <property type="entry name" value="Mitochondrial carrier domain"/>
    <property type="match status" value="1"/>
</dbReference>
<dbReference type="EMBL" id="LR877169">
    <property type="protein sequence ID" value="CAD2222330.1"/>
    <property type="molecule type" value="Genomic_DNA"/>
</dbReference>
<keyword evidence="7 8" id="KW-0472">Membrane</keyword>
<sequence>MSDAKQAQSIKDIKLAPWQTLLISGTSGCLAWPFAHPFEMWKNTQLMAPPGTSQMEGFRKTAKKGFFTGLSTGVMRQVVYATARLGCYPIFRDALLKLEHTAGLKDNHDPTKATILDRAIAGGSAGAFASCLSSPVEVCLVLQTTSKESLSILGAGRSVFASSGLGGFWRGIGPLASRAALVGVSQVAVHDQVLTSLRLRNSVLEQKWHDNIVINVASIITSFIYSFITMPVEVARVRMSAEAKLPAGSEKKYRNMIQCITRVAKEEGTFALFDSFLPYFCRCASHTVVCFFLIEYITRTTKERKLAKIQAAK</sequence>
<reference evidence="11 12" key="1">
    <citation type="submission" date="2020-08" db="EMBL/GenBank/DDBJ databases">
        <authorList>
            <person name="Newling K."/>
            <person name="Davey J."/>
            <person name="Forrester S."/>
        </authorList>
    </citation>
    <scope>NUCLEOTIDE SEQUENCE [LARGE SCALE GENOMIC DNA]</scope>
    <source>
        <strain evidence="12">Crithidia deanei Carvalho (ATCC PRA-265)</strain>
    </source>
</reference>
<gene>
    <name evidence="11" type="ORF">ADEAN_000987400</name>
</gene>
<dbReference type="AlphaFoldDB" id="S9UP75"/>
<proteinExistence type="inferred from homology"/>
<dbReference type="InterPro" id="IPR018108">
    <property type="entry name" value="MCP_transmembrane"/>
</dbReference>
<feature type="transmembrane region" description="Helical" evidence="10">
    <location>
        <begin position="276"/>
        <end position="298"/>
    </location>
</feature>
<evidence type="ECO:0000256" key="7">
    <source>
        <dbReference type="ARBA" id="ARBA00023136"/>
    </source>
</evidence>
<keyword evidence="4 8" id="KW-0812">Transmembrane</keyword>
<feature type="transmembrane region" description="Helical" evidence="10">
    <location>
        <begin position="208"/>
        <end position="228"/>
    </location>
</feature>
<feature type="repeat" description="Solcar" evidence="8">
    <location>
        <begin position="19"/>
        <end position="94"/>
    </location>
</feature>
<dbReference type="PROSITE" id="PS50920">
    <property type="entry name" value="SOLCAR"/>
    <property type="match status" value="3"/>
</dbReference>
<dbReference type="InterPro" id="IPR023395">
    <property type="entry name" value="MCP_dom_sf"/>
</dbReference>
<evidence type="ECO:0000256" key="4">
    <source>
        <dbReference type="ARBA" id="ARBA00022692"/>
    </source>
</evidence>
<keyword evidence="12" id="KW-1185">Reference proteome</keyword>
<dbReference type="OrthoDB" id="756301at2759"/>
<comment type="similarity">
    <text evidence="2 9">Belongs to the mitochondrial carrier (TC 2.A.29) family.</text>
</comment>
<dbReference type="VEuPathDB" id="TriTrypDB:ADEAN_000987400"/>
<name>S9UP75_9TRYP</name>
<feature type="repeat" description="Solcar" evidence="8">
    <location>
        <begin position="209"/>
        <end position="300"/>
    </location>
</feature>
<keyword evidence="3 9" id="KW-0813">Transport</keyword>
<evidence type="ECO:0000256" key="2">
    <source>
        <dbReference type="ARBA" id="ARBA00006375"/>
    </source>
</evidence>
<protein>
    <submittedName>
        <fullName evidence="11">Mitochondrial carrier protein, putative</fullName>
    </submittedName>
</protein>
<evidence type="ECO:0000256" key="8">
    <source>
        <dbReference type="PROSITE-ProRule" id="PRU00282"/>
    </source>
</evidence>
<evidence type="ECO:0000256" key="10">
    <source>
        <dbReference type="SAM" id="Phobius"/>
    </source>
</evidence>
<organism evidence="11 12">
    <name type="scientific">Angomonas deanei</name>
    <dbReference type="NCBI Taxonomy" id="59799"/>
    <lineage>
        <taxon>Eukaryota</taxon>
        <taxon>Discoba</taxon>
        <taxon>Euglenozoa</taxon>
        <taxon>Kinetoplastea</taxon>
        <taxon>Metakinetoplastina</taxon>
        <taxon>Trypanosomatida</taxon>
        <taxon>Trypanosomatidae</taxon>
        <taxon>Strigomonadinae</taxon>
        <taxon>Angomonas</taxon>
    </lineage>
</organism>
<evidence type="ECO:0000313" key="11">
    <source>
        <dbReference type="EMBL" id="CAD2222330.1"/>
    </source>
</evidence>
<evidence type="ECO:0000256" key="6">
    <source>
        <dbReference type="ARBA" id="ARBA00022989"/>
    </source>
</evidence>
<evidence type="ECO:0000256" key="3">
    <source>
        <dbReference type="ARBA" id="ARBA00022448"/>
    </source>
</evidence>
<evidence type="ECO:0000256" key="9">
    <source>
        <dbReference type="RuleBase" id="RU000488"/>
    </source>
</evidence>
<dbReference type="PROSITE" id="PS51257">
    <property type="entry name" value="PROKAR_LIPOPROTEIN"/>
    <property type="match status" value="1"/>
</dbReference>
<dbReference type="Pfam" id="PF00153">
    <property type="entry name" value="Mito_carr"/>
    <property type="match status" value="3"/>
</dbReference>
<evidence type="ECO:0000256" key="1">
    <source>
        <dbReference type="ARBA" id="ARBA00004141"/>
    </source>
</evidence>